<evidence type="ECO:0000313" key="1">
    <source>
        <dbReference type="EMBL" id="KAB1175324.1"/>
    </source>
</evidence>
<gene>
    <name evidence="1" type="ORF">F6450_18970</name>
</gene>
<dbReference type="RefSeq" id="WP_151183240.1">
    <property type="nucleotide sequence ID" value="NZ_VZUQ01000090.1"/>
</dbReference>
<dbReference type="EMBL" id="VZUQ01000090">
    <property type="protein sequence ID" value="KAB1175324.1"/>
    <property type="molecule type" value="Genomic_DNA"/>
</dbReference>
<dbReference type="Proteomes" id="UP000480943">
    <property type="component" value="Unassembled WGS sequence"/>
</dbReference>
<reference evidence="1 2" key="1">
    <citation type="submission" date="2019-09" db="EMBL/GenBank/DDBJ databases">
        <title>Photobacterium damselae subsp. damselae CDC-2227-81, a human clinical isolate.</title>
        <authorList>
            <person name="Osorio C.R."/>
        </authorList>
    </citation>
    <scope>NUCLEOTIDE SEQUENCE [LARGE SCALE GENOMIC DNA]</scope>
    <source>
        <strain evidence="1 2">CDC-2227-81</strain>
    </source>
</reference>
<comment type="caution">
    <text evidence="1">The sequence shown here is derived from an EMBL/GenBank/DDBJ whole genome shotgun (WGS) entry which is preliminary data.</text>
</comment>
<dbReference type="AlphaFoldDB" id="A0AAD3ZTQ7"/>
<sequence length="436" mass="50765">MEEFSLEKISESIHYGKSKSYFNEVLSSYHNGNHRSSVVMLWSVAVCDIVYKLQSLIDLYDDASAKEILKNLTAIQESDPKSASWEVKLVDDVFLKTNLLDSAEYENLRYLQKQRHLSAHPVLNANRELHSPNKETVRSLIRNTLEDLLIKPPFYTHHILKEILSDISDSSSVLIDRKKVKKYLESRYLSRTTEKVELNLFRSFWKLVFKLENEECDKNRKINLYALETLASRNLASLPDCISGDRDYFSNIASSGKPLLFLVYFLSKNSNLYPLLSEDAQLKIKHCIASENMGKTIGWFVKDNLNQHADDILKWILSTEQPNFTQEQFDLLMAISDSEEWQEKVCNILASYYGASYSYDQADSRFQLSIAPYIDLFNKDAIIYLVQKIESNSQCHDRGRARGDYVIIKKRIDELFDDTFNYSEYTWFSRKIDRES</sequence>
<protein>
    <submittedName>
        <fullName evidence="1">Uncharacterized protein</fullName>
    </submittedName>
</protein>
<evidence type="ECO:0000313" key="2">
    <source>
        <dbReference type="Proteomes" id="UP000480943"/>
    </source>
</evidence>
<name>A0AAD3ZTQ7_PHODD</name>
<organism evidence="1 2">
    <name type="scientific">Photobacterium damselae subsp. damselae</name>
    <name type="common">Listonella damsela</name>
    <dbReference type="NCBI Taxonomy" id="85581"/>
    <lineage>
        <taxon>Bacteria</taxon>
        <taxon>Pseudomonadati</taxon>
        <taxon>Pseudomonadota</taxon>
        <taxon>Gammaproteobacteria</taxon>
        <taxon>Vibrionales</taxon>
        <taxon>Vibrionaceae</taxon>
        <taxon>Photobacterium</taxon>
    </lineage>
</organism>
<accession>A0AAD3ZTQ7</accession>
<proteinExistence type="predicted"/>